<dbReference type="AlphaFoldDB" id="A0A136J7T4"/>
<sequence length="72" mass="7609">MVAPASLAAAGRTRAKAPVPRHVVPTGSRSQLSSRDVPRPVNVLMRASASHSSTNSPCSSAPLRSETFWTRP</sequence>
<gene>
    <name evidence="2" type="ORF">Micbo1qcDRAFT_161182</name>
</gene>
<evidence type="ECO:0000313" key="2">
    <source>
        <dbReference type="EMBL" id="KXJ93221.1"/>
    </source>
</evidence>
<keyword evidence="3" id="KW-1185">Reference proteome</keyword>
<name>A0A136J7T4_9PEZI</name>
<accession>A0A136J7T4</accession>
<dbReference type="EMBL" id="KQ964248">
    <property type="protein sequence ID" value="KXJ93221.1"/>
    <property type="molecule type" value="Genomic_DNA"/>
</dbReference>
<proteinExistence type="predicted"/>
<evidence type="ECO:0000313" key="3">
    <source>
        <dbReference type="Proteomes" id="UP000070501"/>
    </source>
</evidence>
<feature type="compositionally biased region" description="Polar residues" evidence="1">
    <location>
        <begin position="49"/>
        <end position="59"/>
    </location>
</feature>
<evidence type="ECO:0000256" key="1">
    <source>
        <dbReference type="SAM" id="MobiDB-lite"/>
    </source>
</evidence>
<feature type="region of interest" description="Disordered" evidence="1">
    <location>
        <begin position="1"/>
        <end position="72"/>
    </location>
</feature>
<protein>
    <submittedName>
        <fullName evidence="2">Uncharacterized protein</fullName>
    </submittedName>
</protein>
<reference evidence="3" key="1">
    <citation type="submission" date="2016-02" db="EMBL/GenBank/DDBJ databases">
        <title>Draft genome sequence of Microdochium bolleyi, a fungal endophyte of beachgrass.</title>
        <authorList>
            <consortium name="DOE Joint Genome Institute"/>
            <person name="David A.S."/>
            <person name="May G."/>
            <person name="Haridas S."/>
            <person name="Lim J."/>
            <person name="Wang M."/>
            <person name="Labutti K."/>
            <person name="Lipzen A."/>
            <person name="Barry K."/>
            <person name="Grigoriev I.V."/>
        </authorList>
    </citation>
    <scope>NUCLEOTIDE SEQUENCE [LARGE SCALE GENOMIC DNA]</scope>
    <source>
        <strain evidence="3">J235TASD1</strain>
    </source>
</reference>
<organism evidence="2 3">
    <name type="scientific">Microdochium bolleyi</name>
    <dbReference type="NCBI Taxonomy" id="196109"/>
    <lineage>
        <taxon>Eukaryota</taxon>
        <taxon>Fungi</taxon>
        <taxon>Dikarya</taxon>
        <taxon>Ascomycota</taxon>
        <taxon>Pezizomycotina</taxon>
        <taxon>Sordariomycetes</taxon>
        <taxon>Xylariomycetidae</taxon>
        <taxon>Xylariales</taxon>
        <taxon>Microdochiaceae</taxon>
        <taxon>Microdochium</taxon>
    </lineage>
</organism>
<dbReference type="InParanoid" id="A0A136J7T4"/>
<dbReference type="Proteomes" id="UP000070501">
    <property type="component" value="Unassembled WGS sequence"/>
</dbReference>